<name>A0ABY0FEW7_9NEIS</name>
<dbReference type="EMBL" id="REGR01000003">
    <property type="protein sequence ID" value="RXZ44596.1"/>
    <property type="molecule type" value="Genomic_DNA"/>
</dbReference>
<keyword evidence="2" id="KW-1185">Reference proteome</keyword>
<dbReference type="RefSeq" id="WP_166726927.1">
    <property type="nucleotide sequence ID" value="NZ_REGR01000003.1"/>
</dbReference>
<dbReference type="Proteomes" id="UP000290682">
    <property type="component" value="Unassembled WGS sequence"/>
</dbReference>
<dbReference type="Gene3D" id="2.40.128.100">
    <property type="entry name" value="OPCA outer membrane adhesin/invasin"/>
    <property type="match status" value="1"/>
</dbReference>
<evidence type="ECO:0000313" key="2">
    <source>
        <dbReference type="Proteomes" id="UP000290682"/>
    </source>
</evidence>
<evidence type="ECO:0000313" key="1">
    <source>
        <dbReference type="EMBL" id="RXZ44596.1"/>
    </source>
</evidence>
<gene>
    <name evidence="1" type="ORF">EBB06_05735</name>
</gene>
<sequence>MSSFVTLADSSQPIVKVGLEAYQEKYEETLDGSRFMEEKARMLGVSGAIRFDLSEKDALSLEGRWGWGDADYSSASSEHSGLGRSTYDLRLVYQHDFDVGQQRIIPEIGLGRRRLEDKLQEAGFGGYQRESTYQYATLGLRSVHALGSEWKVEPKLSYNYLLKGKQVSRLSDINPAAEDLKNNQKHGYGFELSASFVRELEERKAVSITPFWRAWRIDDSDTQPIRVSGIVIGSGMEPKNKTDEIGVNVSYHF</sequence>
<reference evidence="1 2" key="1">
    <citation type="submission" date="2018-10" db="EMBL/GenBank/DDBJ databases">
        <title>Draft genome of Fastidiocella sp. strain 375T, a bacterium isolated from a karstic cave dripping water.</title>
        <authorList>
            <person name="Coelho C."/>
            <person name="Verissimo A."/>
            <person name="Tiago I."/>
        </authorList>
    </citation>
    <scope>NUCLEOTIDE SEQUENCE [LARGE SCALE GENOMIC DNA]</scope>
    <source>
        <strain evidence="1 2">CAVE-375</strain>
    </source>
</reference>
<organism evidence="1 2">
    <name type="scientific">Crenobacter cavernae</name>
    <dbReference type="NCBI Taxonomy" id="2290923"/>
    <lineage>
        <taxon>Bacteria</taxon>
        <taxon>Pseudomonadati</taxon>
        <taxon>Pseudomonadota</taxon>
        <taxon>Betaproteobacteria</taxon>
        <taxon>Neisseriales</taxon>
        <taxon>Neisseriaceae</taxon>
        <taxon>Crenobacter</taxon>
    </lineage>
</organism>
<protein>
    <recommendedName>
        <fullName evidence="3">MipA/OmpV family protein</fullName>
    </recommendedName>
</protein>
<accession>A0ABY0FEW7</accession>
<comment type="caution">
    <text evidence="1">The sequence shown here is derived from an EMBL/GenBank/DDBJ whole genome shotgun (WGS) entry which is preliminary data.</text>
</comment>
<evidence type="ECO:0008006" key="3">
    <source>
        <dbReference type="Google" id="ProtNLM"/>
    </source>
</evidence>
<proteinExistence type="predicted"/>
<dbReference type="SUPFAM" id="SSF69917">
    <property type="entry name" value="OMPT-like"/>
    <property type="match status" value="1"/>
</dbReference>
<dbReference type="InterPro" id="IPR020080">
    <property type="entry name" value="OM_adhesin/peptidase_omptin"/>
</dbReference>